<dbReference type="SUPFAM" id="SSF52799">
    <property type="entry name" value="(Phosphotyrosine protein) phosphatases II"/>
    <property type="match status" value="1"/>
</dbReference>
<dbReference type="InterPro" id="IPR020097">
    <property type="entry name" value="PsdUridine_synth_TruA_a/b_dom"/>
</dbReference>
<dbReference type="SUPFAM" id="SSF55120">
    <property type="entry name" value="Pseudouridine synthase"/>
    <property type="match status" value="1"/>
</dbReference>
<keyword evidence="1" id="KW-0378">Hydrolase</keyword>
<dbReference type="PROSITE" id="PS50056">
    <property type="entry name" value="TYR_PHOSPHATASE_2"/>
    <property type="match status" value="1"/>
</dbReference>
<evidence type="ECO:0000259" key="5">
    <source>
        <dbReference type="PROSITE" id="PS50056"/>
    </source>
</evidence>
<dbReference type="InterPro" id="IPR000387">
    <property type="entry name" value="Tyr_Pase_dom"/>
</dbReference>
<dbReference type="GO" id="GO:0001522">
    <property type="term" value="P:pseudouridine synthesis"/>
    <property type="evidence" value="ECO:0007669"/>
    <property type="project" value="InterPro"/>
</dbReference>
<dbReference type="AlphaFoldDB" id="A0A6G0U1X7"/>
<evidence type="ECO:0000313" key="6">
    <source>
        <dbReference type="EMBL" id="KAE9543118.1"/>
    </source>
</evidence>
<dbReference type="CDD" id="cd14498">
    <property type="entry name" value="DSP"/>
    <property type="match status" value="1"/>
</dbReference>
<dbReference type="GO" id="GO:0008579">
    <property type="term" value="F:JUN kinase phosphatase activity"/>
    <property type="evidence" value="ECO:0007669"/>
    <property type="project" value="TreeGrafter"/>
</dbReference>
<evidence type="ECO:0008006" key="8">
    <source>
        <dbReference type="Google" id="ProtNLM"/>
    </source>
</evidence>
<dbReference type="PROSITE" id="PS00383">
    <property type="entry name" value="TYR_PHOSPHATASE_1"/>
    <property type="match status" value="1"/>
</dbReference>
<dbReference type="OrthoDB" id="10252009at2759"/>
<reference evidence="6 7" key="1">
    <citation type="submission" date="2019-08" db="EMBL/GenBank/DDBJ databases">
        <title>The genome of the soybean aphid Biotype 1, its phylome, world population structure and adaptation to the North American continent.</title>
        <authorList>
            <person name="Giordano R."/>
            <person name="Donthu R.K."/>
            <person name="Hernandez A.G."/>
            <person name="Wright C.L."/>
            <person name="Zimin A.V."/>
        </authorList>
    </citation>
    <scope>NUCLEOTIDE SEQUENCE [LARGE SCALE GENOMIC DNA]</scope>
    <source>
        <tissue evidence="6">Whole aphids</tissue>
    </source>
</reference>
<dbReference type="GO" id="GO:0009982">
    <property type="term" value="F:pseudouridine synthase activity"/>
    <property type="evidence" value="ECO:0007669"/>
    <property type="project" value="InterPro"/>
</dbReference>
<keyword evidence="7" id="KW-1185">Reference proteome</keyword>
<dbReference type="PANTHER" id="PTHR46377:SF1">
    <property type="entry name" value="DUAL SPECIFICITY PROTEIN PHOSPHATASE 19"/>
    <property type="match status" value="1"/>
</dbReference>
<name>A0A6G0U1X7_APHGL</name>
<dbReference type="InterPro" id="IPR020094">
    <property type="entry name" value="TruA/RsuA/RluB/E/F_N"/>
</dbReference>
<evidence type="ECO:0000259" key="4">
    <source>
        <dbReference type="PROSITE" id="PS50054"/>
    </source>
</evidence>
<organism evidence="6 7">
    <name type="scientific">Aphis glycines</name>
    <name type="common">Soybean aphid</name>
    <dbReference type="NCBI Taxonomy" id="307491"/>
    <lineage>
        <taxon>Eukaryota</taxon>
        <taxon>Metazoa</taxon>
        <taxon>Ecdysozoa</taxon>
        <taxon>Arthropoda</taxon>
        <taxon>Hexapoda</taxon>
        <taxon>Insecta</taxon>
        <taxon>Pterygota</taxon>
        <taxon>Neoptera</taxon>
        <taxon>Paraneoptera</taxon>
        <taxon>Hemiptera</taxon>
        <taxon>Sternorrhyncha</taxon>
        <taxon>Aphidomorpha</taxon>
        <taxon>Aphidoidea</taxon>
        <taxon>Aphididae</taxon>
        <taxon>Aphidini</taxon>
        <taxon>Aphis</taxon>
        <taxon>Aphis</taxon>
    </lineage>
</organism>
<dbReference type="SMART" id="SM00195">
    <property type="entry name" value="DSPc"/>
    <property type="match status" value="1"/>
</dbReference>
<evidence type="ECO:0000256" key="3">
    <source>
        <dbReference type="ARBA" id="ARBA00023235"/>
    </source>
</evidence>
<keyword evidence="2" id="KW-0904">Protein phosphatase</keyword>
<dbReference type="InterPro" id="IPR020422">
    <property type="entry name" value="TYR_PHOSPHATASE_DUAL_dom"/>
</dbReference>
<dbReference type="PANTHER" id="PTHR46377">
    <property type="entry name" value="DUAL SPECIFICITY PROTEIN PHOSPHATASE 19"/>
    <property type="match status" value="1"/>
</dbReference>
<dbReference type="Gene3D" id="3.90.190.10">
    <property type="entry name" value="Protein tyrosine phosphatase superfamily"/>
    <property type="match status" value="1"/>
</dbReference>
<dbReference type="InterPro" id="IPR000340">
    <property type="entry name" value="Dual-sp_phosphatase_cat-dom"/>
</dbReference>
<dbReference type="PROSITE" id="PS50054">
    <property type="entry name" value="TYR_PHOSPHATASE_DUAL"/>
    <property type="match status" value="1"/>
</dbReference>
<comment type="caution">
    <text evidence="6">The sequence shown here is derived from an EMBL/GenBank/DDBJ whole genome shotgun (WGS) entry which is preliminary data.</text>
</comment>
<dbReference type="EMBL" id="VYZN01000009">
    <property type="protein sequence ID" value="KAE9543118.1"/>
    <property type="molecule type" value="Genomic_DNA"/>
</dbReference>
<feature type="domain" description="Tyrosine-protein phosphatase" evidence="4">
    <location>
        <begin position="367"/>
        <end position="506"/>
    </location>
</feature>
<evidence type="ECO:0000313" key="7">
    <source>
        <dbReference type="Proteomes" id="UP000475862"/>
    </source>
</evidence>
<feature type="domain" description="Tyrosine specific protein phosphatases" evidence="5">
    <location>
        <begin position="430"/>
        <end position="484"/>
    </location>
</feature>
<accession>A0A6G0U1X7</accession>
<dbReference type="InterPro" id="IPR020095">
    <property type="entry name" value="PsdUridine_synth_TruA_C"/>
</dbReference>
<dbReference type="Proteomes" id="UP000475862">
    <property type="component" value="Unassembled WGS sequence"/>
</dbReference>
<sequence length="510" mass="58993">MLHNDDPSSVQGLLEYALKQLQPLNTPKLHISSRTDQGVHSFKSSAHLDLELPYQCHPNKLVFQVNNFLSSCEVPIKLIGAQIVPNDFNARACAKWRKYLYRLAVLKPEFKDLYSERFVFPIPITEEKRCFFILTNTDFDVELVKNVLPLFIGTKDFKTFMGKSGTNTDLSTIRTWNNIEIVPGRSFYPTEFDKYYNYWDIHVDAKSFLYKQIRRTVGILIKVAQKIITYDDVKYMFNNPSINSWNTKVSTAPSHGLYLYDIGYDEKDLTLPVENNQLEQPVQDESPKIEEFHLQPVLPSRLKRLKIMSFLDQLKSKKSSLKSVETKVITESGLIFKEIKSADGFKKQCLLNEQTYGFIVDSNPDLNAGHVFEFLYFGSQDIACDLNILNALQITDILSIGVTVPKYNDFMYKFIEAYDLPSFNMNSIFDECFLYIENIRLQNRRIFIHCNAGISRSPTIVIAYAMKHLKIGFDQAFKLVKETRLTINPNAGFLSQLKDYDNYLKNNLYL</sequence>
<dbReference type="InterPro" id="IPR020103">
    <property type="entry name" value="PsdUridine_synth_cat_dom_sf"/>
</dbReference>
<protein>
    <recommendedName>
        <fullName evidence="8">tRNA pseudouridine synthase</fullName>
    </recommendedName>
</protein>
<dbReference type="Pfam" id="PF00782">
    <property type="entry name" value="DSPc"/>
    <property type="match status" value="1"/>
</dbReference>
<dbReference type="InterPro" id="IPR016130">
    <property type="entry name" value="Tyr_Pase_AS"/>
</dbReference>
<gene>
    <name evidence="6" type="ORF">AGLY_003029</name>
</gene>
<dbReference type="GO" id="GO:0003723">
    <property type="term" value="F:RNA binding"/>
    <property type="evidence" value="ECO:0007669"/>
    <property type="project" value="InterPro"/>
</dbReference>
<proteinExistence type="predicted"/>
<dbReference type="InterPro" id="IPR029021">
    <property type="entry name" value="Prot-tyrosine_phosphatase-like"/>
</dbReference>
<evidence type="ECO:0000256" key="2">
    <source>
        <dbReference type="ARBA" id="ARBA00022912"/>
    </source>
</evidence>
<evidence type="ECO:0000256" key="1">
    <source>
        <dbReference type="ARBA" id="ARBA00022801"/>
    </source>
</evidence>
<dbReference type="Gene3D" id="3.30.70.580">
    <property type="entry name" value="Pseudouridine synthase I, catalytic domain, N-terminal subdomain"/>
    <property type="match status" value="1"/>
</dbReference>
<dbReference type="Pfam" id="PF01416">
    <property type="entry name" value="PseudoU_synth_1"/>
    <property type="match status" value="1"/>
</dbReference>
<dbReference type="Gene3D" id="3.30.70.660">
    <property type="entry name" value="Pseudouridine synthase I, catalytic domain, C-terminal subdomain"/>
    <property type="match status" value="1"/>
</dbReference>
<keyword evidence="3" id="KW-0413">Isomerase</keyword>
<dbReference type="GO" id="GO:0005737">
    <property type="term" value="C:cytoplasm"/>
    <property type="evidence" value="ECO:0007669"/>
    <property type="project" value="TreeGrafter"/>
</dbReference>